<dbReference type="Gene3D" id="2.70.70.10">
    <property type="entry name" value="Glucose Permease (Domain IIA)"/>
    <property type="match status" value="1"/>
</dbReference>
<dbReference type="GO" id="GO:0004222">
    <property type="term" value="F:metalloendopeptidase activity"/>
    <property type="evidence" value="ECO:0007669"/>
    <property type="project" value="TreeGrafter"/>
</dbReference>
<dbReference type="EMBL" id="DQWE01000380">
    <property type="protein sequence ID" value="HDI83724.1"/>
    <property type="molecule type" value="Genomic_DNA"/>
</dbReference>
<dbReference type="InterPro" id="IPR011055">
    <property type="entry name" value="Dup_hybrid_motif"/>
</dbReference>
<sequence>MVKRKIKFFIVPHHPEEKTKAFRFPVLVFLLLLLGIVIAVSIFLKNLSYYVDVSSIPEMEEDNRLLKEKLLAFKSQVDSLNKELESLKKKQKGILKRYKFSVPEKTETGTEHVNVDSLLVKAGITEQIMKKALEIVREKGKNIPSIIPVGGIIVKKFGKSWDLYTERWKKSNGIGISAPEGTEVVATANGIVSKTGKDLYLGNFVEITHNKKYKTIYGHLKSIDVKSGQKVVRGEKIGEVGRTGKTPFPMLYYEVDVDGVPENPENFIQGRTE</sequence>
<evidence type="ECO:0000259" key="3">
    <source>
        <dbReference type="Pfam" id="PF01551"/>
    </source>
</evidence>
<keyword evidence="2" id="KW-0472">Membrane</keyword>
<dbReference type="InterPro" id="IPR050570">
    <property type="entry name" value="Cell_wall_metabolism_enzyme"/>
</dbReference>
<dbReference type="AlphaFoldDB" id="A0A7C0ZLW4"/>
<comment type="caution">
    <text evidence="4">The sequence shown here is derived from an EMBL/GenBank/DDBJ whole genome shotgun (WGS) entry which is preliminary data.</text>
</comment>
<dbReference type="SUPFAM" id="SSF51261">
    <property type="entry name" value="Duplicated hybrid motif"/>
    <property type="match status" value="1"/>
</dbReference>
<evidence type="ECO:0000256" key="2">
    <source>
        <dbReference type="SAM" id="Phobius"/>
    </source>
</evidence>
<gene>
    <name evidence="4" type="ORF">ENF18_08045</name>
</gene>
<feature type="coiled-coil region" evidence="1">
    <location>
        <begin position="63"/>
        <end position="97"/>
    </location>
</feature>
<protein>
    <submittedName>
        <fullName evidence="4">M23 family metallopeptidase</fullName>
    </submittedName>
</protein>
<dbReference type="PANTHER" id="PTHR21666:SF270">
    <property type="entry name" value="MUREIN HYDROLASE ACTIVATOR ENVC"/>
    <property type="match status" value="1"/>
</dbReference>
<accession>A0A7C0ZLW4</accession>
<organism evidence="4">
    <name type="scientific">candidate division WOR-3 bacterium</name>
    <dbReference type="NCBI Taxonomy" id="2052148"/>
    <lineage>
        <taxon>Bacteria</taxon>
        <taxon>Bacteria division WOR-3</taxon>
    </lineage>
</organism>
<reference evidence="4" key="1">
    <citation type="journal article" date="2020" name="mSystems">
        <title>Genome- and Community-Level Interaction Insights into Carbon Utilization and Element Cycling Functions of Hydrothermarchaeota in Hydrothermal Sediment.</title>
        <authorList>
            <person name="Zhou Z."/>
            <person name="Liu Y."/>
            <person name="Xu W."/>
            <person name="Pan J."/>
            <person name="Luo Z.H."/>
            <person name="Li M."/>
        </authorList>
    </citation>
    <scope>NUCLEOTIDE SEQUENCE [LARGE SCALE GENOMIC DNA]</scope>
    <source>
        <strain evidence="4">HyVt-102</strain>
    </source>
</reference>
<dbReference type="PANTHER" id="PTHR21666">
    <property type="entry name" value="PEPTIDASE-RELATED"/>
    <property type="match status" value="1"/>
</dbReference>
<keyword evidence="2" id="KW-1133">Transmembrane helix</keyword>
<dbReference type="CDD" id="cd12797">
    <property type="entry name" value="M23_peptidase"/>
    <property type="match status" value="1"/>
</dbReference>
<proteinExistence type="predicted"/>
<name>A0A7C0ZLW4_UNCW3</name>
<dbReference type="Pfam" id="PF01551">
    <property type="entry name" value="Peptidase_M23"/>
    <property type="match status" value="1"/>
</dbReference>
<evidence type="ECO:0000313" key="4">
    <source>
        <dbReference type="EMBL" id="HDI83724.1"/>
    </source>
</evidence>
<evidence type="ECO:0000256" key="1">
    <source>
        <dbReference type="SAM" id="Coils"/>
    </source>
</evidence>
<dbReference type="InterPro" id="IPR016047">
    <property type="entry name" value="M23ase_b-sheet_dom"/>
</dbReference>
<feature type="transmembrane region" description="Helical" evidence="2">
    <location>
        <begin position="21"/>
        <end position="44"/>
    </location>
</feature>
<keyword evidence="1" id="KW-0175">Coiled coil</keyword>
<feature type="domain" description="M23ase beta-sheet core" evidence="3">
    <location>
        <begin position="170"/>
        <end position="264"/>
    </location>
</feature>
<keyword evidence="2" id="KW-0812">Transmembrane</keyword>
<dbReference type="Proteomes" id="UP000885847">
    <property type="component" value="Unassembled WGS sequence"/>
</dbReference>